<evidence type="ECO:0008006" key="5">
    <source>
        <dbReference type="Google" id="ProtNLM"/>
    </source>
</evidence>
<evidence type="ECO:0000313" key="4">
    <source>
        <dbReference type="Proteomes" id="UP000475265"/>
    </source>
</evidence>
<dbReference type="EMBL" id="JAAAXX010000001">
    <property type="protein sequence ID" value="KAF2394292.1"/>
    <property type="molecule type" value="Genomic_DNA"/>
</dbReference>
<evidence type="ECO:0000256" key="1">
    <source>
        <dbReference type="ARBA" id="ARBA00022741"/>
    </source>
</evidence>
<protein>
    <recommendedName>
        <fullName evidence="5">G domain-containing protein</fullName>
    </recommendedName>
</protein>
<evidence type="ECO:0000256" key="2">
    <source>
        <dbReference type="ARBA" id="ARBA00023134"/>
    </source>
</evidence>
<proteinExistence type="predicted"/>
<dbReference type="Proteomes" id="UP000475265">
    <property type="component" value="Unassembled WGS sequence"/>
</dbReference>
<dbReference type="GO" id="GO:0003924">
    <property type="term" value="F:GTPase activity"/>
    <property type="evidence" value="ECO:0007669"/>
    <property type="project" value="InterPro"/>
</dbReference>
<name>A0A6L5C2B2_9PSED</name>
<dbReference type="GeneID" id="61639014"/>
<dbReference type="RefSeq" id="WP_053256021.1">
    <property type="nucleotide sequence ID" value="NZ_JAAAXX010000001.1"/>
</dbReference>
<organism evidence="3 4">
    <name type="scientific">Pseudomonas frederiksbergensis</name>
    <dbReference type="NCBI Taxonomy" id="104087"/>
    <lineage>
        <taxon>Bacteria</taxon>
        <taxon>Pseudomonadati</taxon>
        <taxon>Pseudomonadota</taxon>
        <taxon>Gammaproteobacteria</taxon>
        <taxon>Pseudomonadales</taxon>
        <taxon>Pseudomonadaceae</taxon>
        <taxon>Pseudomonas</taxon>
    </lineage>
</organism>
<reference evidence="3 4" key="1">
    <citation type="submission" date="2019-12" db="EMBL/GenBank/DDBJ databases">
        <title>Endophytic bacteria associated with Panax ginseng seedlings.</title>
        <authorList>
            <person name="Park J.M."/>
            <person name="Shin R."/>
            <person name="Jo S.H."/>
        </authorList>
    </citation>
    <scope>NUCLEOTIDE SEQUENCE [LARGE SCALE GENOMIC DNA]</scope>
    <source>
        <strain evidence="3 4">PgKB32</strain>
    </source>
</reference>
<keyword evidence="1" id="KW-0547">Nucleotide-binding</keyword>
<gene>
    <name evidence="3" type="ORF">FX983_02273</name>
</gene>
<dbReference type="InterPro" id="IPR027417">
    <property type="entry name" value="P-loop_NTPase"/>
</dbReference>
<accession>A0A6L5C2B2</accession>
<evidence type="ECO:0000313" key="3">
    <source>
        <dbReference type="EMBL" id="KAF2394292.1"/>
    </source>
</evidence>
<sequence>MSMFDDVIEAILSPFTIITDAWDKIVIKIAGKRIAVLGARGAGKSTLLHFLSTGTLNTVNAQTVSTERVASNRLSLQDLKFELKATLDVPGGADAKEDWHRLYNTADYALYLIKASSIDVSRVQRDLGLAEVWQKALKDSGKKAPILIVIVTHMDKIDGYLTASSAVKGDFRDNFIRVQLEAGLSKLNTRPKVILGSFDVDSRMKSTVQHLIQVMGSI</sequence>
<dbReference type="GO" id="GO:0005525">
    <property type="term" value="F:GTP binding"/>
    <property type="evidence" value="ECO:0007669"/>
    <property type="project" value="UniProtKB-KW"/>
</dbReference>
<comment type="caution">
    <text evidence="3">The sequence shown here is derived from an EMBL/GenBank/DDBJ whole genome shotgun (WGS) entry which is preliminary data.</text>
</comment>
<keyword evidence="2" id="KW-0342">GTP-binding</keyword>
<dbReference type="InterPro" id="IPR006689">
    <property type="entry name" value="Small_GTPase_ARF/SAR"/>
</dbReference>
<dbReference type="AlphaFoldDB" id="A0A6L5C2B2"/>
<dbReference type="Gene3D" id="3.40.50.300">
    <property type="entry name" value="P-loop containing nucleotide triphosphate hydrolases"/>
    <property type="match status" value="1"/>
</dbReference>
<dbReference type="Pfam" id="PF00025">
    <property type="entry name" value="Arf"/>
    <property type="match status" value="1"/>
</dbReference>
<dbReference type="SUPFAM" id="SSF52540">
    <property type="entry name" value="P-loop containing nucleoside triphosphate hydrolases"/>
    <property type="match status" value="1"/>
</dbReference>